<feature type="transmembrane region" description="Helical" evidence="6">
    <location>
        <begin position="37"/>
        <end position="60"/>
    </location>
</feature>
<comment type="caution">
    <text evidence="7">The sequence shown here is derived from an EMBL/GenBank/DDBJ whole genome shotgun (WGS) entry which is preliminary data.</text>
</comment>
<evidence type="ECO:0000256" key="5">
    <source>
        <dbReference type="ARBA" id="ARBA00023136"/>
    </source>
</evidence>
<evidence type="ECO:0000313" key="8">
    <source>
        <dbReference type="Proteomes" id="UP000447545"/>
    </source>
</evidence>
<comment type="subcellular location">
    <subcellularLocation>
        <location evidence="1">Cell membrane</location>
        <topology evidence="1">Multi-pass membrane protein</topology>
    </subcellularLocation>
</comment>
<name>A0A7K1G962_9FLAO</name>
<keyword evidence="3 6" id="KW-0812">Transmembrane</keyword>
<feature type="transmembrane region" description="Helical" evidence="6">
    <location>
        <begin position="393"/>
        <end position="411"/>
    </location>
</feature>
<keyword evidence="4 6" id="KW-1133">Transmembrane helix</keyword>
<dbReference type="Pfam" id="PF01943">
    <property type="entry name" value="Polysacc_synt"/>
    <property type="match status" value="1"/>
</dbReference>
<feature type="transmembrane region" description="Helical" evidence="6">
    <location>
        <begin position="365"/>
        <end position="387"/>
    </location>
</feature>
<evidence type="ECO:0000256" key="4">
    <source>
        <dbReference type="ARBA" id="ARBA00022989"/>
    </source>
</evidence>
<dbReference type="EMBL" id="WJYA01000002">
    <property type="protein sequence ID" value="MTE25810.1"/>
    <property type="molecule type" value="Genomic_DNA"/>
</dbReference>
<dbReference type="Proteomes" id="UP000447545">
    <property type="component" value="Unassembled WGS sequence"/>
</dbReference>
<dbReference type="GO" id="GO:0005886">
    <property type="term" value="C:plasma membrane"/>
    <property type="evidence" value="ECO:0007669"/>
    <property type="project" value="UniProtKB-SubCell"/>
</dbReference>
<keyword evidence="8" id="KW-1185">Reference proteome</keyword>
<feature type="transmembrane region" description="Helical" evidence="6">
    <location>
        <begin position="156"/>
        <end position="173"/>
    </location>
</feature>
<dbReference type="RefSeq" id="WP_155087640.1">
    <property type="nucleotide sequence ID" value="NZ_WJYA01000002.1"/>
</dbReference>
<dbReference type="AlphaFoldDB" id="A0A7K1G962"/>
<feature type="transmembrane region" description="Helical" evidence="6">
    <location>
        <begin position="252"/>
        <end position="268"/>
    </location>
</feature>
<feature type="transmembrane region" description="Helical" evidence="6">
    <location>
        <begin position="220"/>
        <end position="246"/>
    </location>
</feature>
<dbReference type="PANTHER" id="PTHR30250:SF11">
    <property type="entry name" value="O-ANTIGEN TRANSPORTER-RELATED"/>
    <property type="match status" value="1"/>
</dbReference>
<organism evidence="7 8">
    <name type="scientific">Winogradskyella ouciana</name>
    <dbReference type="NCBI Taxonomy" id="2608631"/>
    <lineage>
        <taxon>Bacteria</taxon>
        <taxon>Pseudomonadati</taxon>
        <taxon>Bacteroidota</taxon>
        <taxon>Flavobacteriia</taxon>
        <taxon>Flavobacteriales</taxon>
        <taxon>Flavobacteriaceae</taxon>
        <taxon>Winogradskyella</taxon>
    </lineage>
</organism>
<evidence type="ECO:0000313" key="7">
    <source>
        <dbReference type="EMBL" id="MTE25810.1"/>
    </source>
</evidence>
<dbReference type="PANTHER" id="PTHR30250">
    <property type="entry name" value="PST FAMILY PREDICTED COLANIC ACID TRANSPORTER"/>
    <property type="match status" value="1"/>
</dbReference>
<feature type="transmembrane region" description="Helical" evidence="6">
    <location>
        <begin position="328"/>
        <end position="345"/>
    </location>
</feature>
<evidence type="ECO:0000256" key="1">
    <source>
        <dbReference type="ARBA" id="ARBA00004651"/>
    </source>
</evidence>
<dbReference type="InterPro" id="IPR050833">
    <property type="entry name" value="Poly_Biosynth_Transport"/>
</dbReference>
<feature type="transmembrane region" description="Helical" evidence="6">
    <location>
        <begin position="12"/>
        <end position="31"/>
    </location>
</feature>
<feature type="transmembrane region" description="Helical" evidence="6">
    <location>
        <begin position="120"/>
        <end position="140"/>
    </location>
</feature>
<feature type="transmembrane region" description="Helical" evidence="6">
    <location>
        <begin position="301"/>
        <end position="322"/>
    </location>
</feature>
<feature type="transmembrane region" description="Helical" evidence="6">
    <location>
        <begin position="80"/>
        <end position="100"/>
    </location>
</feature>
<accession>A0A7K1G962</accession>
<reference evidence="7 8" key="1">
    <citation type="submission" date="2019-11" db="EMBL/GenBank/DDBJ databases">
        <title>Winogradskyella ouciana sp. nov., isolated from the hadal seawater of the Mariana Trench.</title>
        <authorList>
            <person name="Liu R."/>
        </authorList>
    </citation>
    <scope>NUCLEOTIDE SEQUENCE [LARGE SCALE GENOMIC DNA]</scope>
    <source>
        <strain evidence="7 8">ZXX205</strain>
    </source>
</reference>
<evidence type="ECO:0000256" key="6">
    <source>
        <dbReference type="SAM" id="Phobius"/>
    </source>
</evidence>
<proteinExistence type="predicted"/>
<keyword evidence="2" id="KW-1003">Cell membrane</keyword>
<sequence length="486" mass="55412">MGIVLNQSFKNTISTYIGFGVGAINTLFLYTNFLTDQYYGLVAFLLSAANIMMPFTAFGVHNAIIKFYSSFKSKNSINSFLTFMLFLPLAFIIPAVLIGCFSYEAIGTLLSRENPIVKDYVWHIFIIAIAMAYFEIFFAWSKVQLQTVFGNVMKEIFHRVCIMILLFAVYLGWLSVEQFILALVGVYVLRMLIMKLYAYSVRFPKFKFQKIEKLPAILKYAGLMIIAGSVAMLILDIDKFMIGLMIEDIEQVAYYSVAIFIATVIAVPQRSMHQIMMPLTAKYLNENNKSALEDLYKRSSLSLLVISGFIFLLIVLNINQLYEILPEEFTGGLFVILIVSLAKLYDNSLGNNNAILFNSDYYRMVLLFGVALAIIAIILNFIFIPIYGIDGSAFATFLAVAIYNTVKIVFVKLKFNIQPFSWSSLKIVFILILLSGLMYFWDFPFHPLINIGLKSVMVSILYFILIYKLDVSDDINVQMKKYLRLK</sequence>
<feature type="transmembrane region" description="Helical" evidence="6">
    <location>
        <begin position="447"/>
        <end position="467"/>
    </location>
</feature>
<evidence type="ECO:0000256" key="2">
    <source>
        <dbReference type="ARBA" id="ARBA00022475"/>
    </source>
</evidence>
<evidence type="ECO:0000256" key="3">
    <source>
        <dbReference type="ARBA" id="ARBA00022692"/>
    </source>
</evidence>
<feature type="transmembrane region" description="Helical" evidence="6">
    <location>
        <begin position="179"/>
        <end position="199"/>
    </location>
</feature>
<keyword evidence="5 6" id="KW-0472">Membrane</keyword>
<feature type="transmembrane region" description="Helical" evidence="6">
    <location>
        <begin position="423"/>
        <end position="441"/>
    </location>
</feature>
<protein>
    <submittedName>
        <fullName evidence="7">Oligosaccharide flippase family protein</fullName>
    </submittedName>
</protein>
<gene>
    <name evidence="7" type="ORF">F1003_02595</name>
</gene>
<dbReference type="InterPro" id="IPR002797">
    <property type="entry name" value="Polysacc_synth"/>
</dbReference>